<dbReference type="AlphaFoldDB" id="D7A8A5"/>
<reference evidence="3 4" key="1">
    <citation type="journal article" date="2012" name="Stand. Genomic Sci.">
        <title>Complete genome sequence of the facultatively chemolithoautotrophic and methylotrophic alpha Proteobacterium Starkeya novella type strain (ATCC 8093(T)).</title>
        <authorList>
            <person name="Kappler U."/>
            <person name="Davenport K."/>
            <person name="Beatson S."/>
            <person name="Lucas S."/>
            <person name="Lapidus A."/>
            <person name="Copeland A."/>
            <person name="Berry K.W."/>
            <person name="Glavina Del Rio T."/>
            <person name="Hammon N."/>
            <person name="Dalin E."/>
            <person name="Tice H."/>
            <person name="Pitluck S."/>
            <person name="Richardson P."/>
            <person name="Bruce D."/>
            <person name="Goodwin L.A."/>
            <person name="Han C."/>
            <person name="Tapia R."/>
            <person name="Detter J.C."/>
            <person name="Chang Y.J."/>
            <person name="Jeffries C.D."/>
            <person name="Land M."/>
            <person name="Hauser L."/>
            <person name="Kyrpides N.C."/>
            <person name="Goker M."/>
            <person name="Ivanova N."/>
            <person name="Klenk H.P."/>
            <person name="Woyke T."/>
        </authorList>
    </citation>
    <scope>NUCLEOTIDE SEQUENCE [LARGE SCALE GENOMIC DNA]</scope>
    <source>
        <strain evidence="4">ATCC 8093 / DSM 506 / JCM 20403 / CCM 1077 / IAM 12100 / NBRC 12443 / NCIMB 10456</strain>
    </source>
</reference>
<dbReference type="Proteomes" id="UP000006633">
    <property type="component" value="Chromosome"/>
</dbReference>
<dbReference type="EMBL" id="CP002026">
    <property type="protein sequence ID" value="ADH88578.1"/>
    <property type="molecule type" value="Genomic_DNA"/>
</dbReference>
<dbReference type="KEGG" id="sno:Snov_1263"/>
<name>D7A8A5_ANCN5</name>
<dbReference type="GO" id="GO:0030234">
    <property type="term" value="F:enzyme regulator activity"/>
    <property type="evidence" value="ECO:0007669"/>
    <property type="project" value="InterPro"/>
</dbReference>
<dbReference type="InterPro" id="IPR011322">
    <property type="entry name" value="N-reg_PII-like_a/b"/>
</dbReference>
<dbReference type="GO" id="GO:0006808">
    <property type="term" value="P:regulation of nitrogen utilization"/>
    <property type="evidence" value="ECO:0007669"/>
    <property type="project" value="InterPro"/>
</dbReference>
<dbReference type="PROSITE" id="PS51343">
    <property type="entry name" value="PII_GLNB_DOM"/>
    <property type="match status" value="1"/>
</dbReference>
<gene>
    <name evidence="3" type="ordered locus">Snov_1263</name>
</gene>
<dbReference type="SUPFAM" id="SSF54913">
    <property type="entry name" value="GlnB-like"/>
    <property type="match status" value="1"/>
</dbReference>
<evidence type="ECO:0000256" key="1">
    <source>
        <dbReference type="ARBA" id="ARBA00015681"/>
    </source>
</evidence>
<dbReference type="InterPro" id="IPR002187">
    <property type="entry name" value="N-reg_PII"/>
</dbReference>
<evidence type="ECO:0000256" key="2">
    <source>
        <dbReference type="ARBA" id="ARBA00025238"/>
    </source>
</evidence>
<proteinExistence type="predicted"/>
<keyword evidence="4" id="KW-1185">Reference proteome</keyword>
<dbReference type="STRING" id="639283.Snov_1263"/>
<protein>
    <recommendedName>
        <fullName evidence="1">Nitrogen regulatory protein P-II</fullName>
    </recommendedName>
</protein>
<dbReference type="Pfam" id="PF00543">
    <property type="entry name" value="P-II"/>
    <property type="match status" value="1"/>
</dbReference>
<dbReference type="SMART" id="SM00938">
    <property type="entry name" value="P-II"/>
    <property type="match status" value="1"/>
</dbReference>
<organism evidence="3 4">
    <name type="scientific">Ancylobacter novellus (strain ATCC 8093 / DSM 506 / JCM 20403 / CCM 1077 / IAM 12100 / NBRC 12443 / NCIMB 10456)</name>
    <name type="common">Starkeya novella</name>
    <dbReference type="NCBI Taxonomy" id="639283"/>
    <lineage>
        <taxon>Bacteria</taxon>
        <taxon>Pseudomonadati</taxon>
        <taxon>Pseudomonadota</taxon>
        <taxon>Alphaproteobacteria</taxon>
        <taxon>Hyphomicrobiales</taxon>
        <taxon>Xanthobacteraceae</taxon>
        <taxon>Ancylobacter</taxon>
    </lineage>
</organism>
<sequence length="119" mass="12721">MQPASTQPAPMQSPCLIVTIVRKGWGDTVLKATMDAGAHGGTVLFGRGVGRNEQQHVFGIQIEPEKEIVLTVVPADLKEVMLEEIVRAAELTMPGNGLAFVVPVDKVAGIVHLVEERPS</sequence>
<evidence type="ECO:0000313" key="3">
    <source>
        <dbReference type="EMBL" id="ADH88578.1"/>
    </source>
</evidence>
<evidence type="ECO:0000313" key="4">
    <source>
        <dbReference type="Proteomes" id="UP000006633"/>
    </source>
</evidence>
<comment type="function">
    <text evidence="2">In nitrogen-limiting conditions, when the ratio of Gln to 2-ketoglutarate decreases, P-II is uridylylated to P-II-UMP. P-II-UMP allows the deadenylation of glutamine synthetase (GS), thus activating the enzyme. Conversely, in nitrogen excess P-II is deuridylated and promotes the adenylation of GS. P-II indirectly controls the transcription of the GS gene (glnA). P-II prevents NR-II-catalyzed conversion of NR-I to NR-I-phosphate, the transcriptional activator of glnA. When P-II is uridylylated to P-II-UMP, these events are reversed.</text>
</comment>
<accession>D7A8A5</accession>
<dbReference type="HOGENOM" id="CLU_159089_0_0_5"/>
<dbReference type="InterPro" id="IPR015867">
    <property type="entry name" value="N-reg_PII/ATP_PRibTrfase_C"/>
</dbReference>
<dbReference type="eggNOG" id="COG0347">
    <property type="taxonomic scope" value="Bacteria"/>
</dbReference>
<dbReference type="Gene3D" id="3.30.70.120">
    <property type="match status" value="1"/>
</dbReference>